<sequence>MASEVWTLFKDGASNIKRSGPGVVLITHSGETLRQAIKTVPLTNNENEYEALVAGLKLVRGLGSDDWRNEFIEYIRHGNLLEDPKASRSLRTKAARCCLVDGQLYTRSFQRPLALCLGASEADYMMREVHEGVCGNHLGTDSLVLKLVKVGYYWPHMEQDAKAFVQKCDKCQRHAQFVHHLAILLHLVVSPWPFMK</sequence>
<evidence type="ECO:0000259" key="1">
    <source>
        <dbReference type="Pfam" id="PF17921"/>
    </source>
</evidence>
<name>A0A1S4BSM7_TOBAC</name>
<dbReference type="GO" id="GO:0003676">
    <property type="term" value="F:nucleic acid binding"/>
    <property type="evidence" value="ECO:0007669"/>
    <property type="project" value="InterPro"/>
</dbReference>
<dbReference type="Gene3D" id="3.30.420.10">
    <property type="entry name" value="Ribonuclease H-like superfamily/Ribonuclease H"/>
    <property type="match status" value="1"/>
</dbReference>
<dbReference type="OMA" id="DTTEADY"/>
<feature type="domain" description="Integrase zinc-binding" evidence="1">
    <location>
        <begin position="123"/>
        <end position="174"/>
    </location>
</feature>
<organism evidence="2">
    <name type="scientific">Nicotiana tabacum</name>
    <name type="common">Common tobacco</name>
    <dbReference type="NCBI Taxonomy" id="4097"/>
    <lineage>
        <taxon>Eukaryota</taxon>
        <taxon>Viridiplantae</taxon>
        <taxon>Streptophyta</taxon>
        <taxon>Embryophyta</taxon>
        <taxon>Tracheophyta</taxon>
        <taxon>Spermatophyta</taxon>
        <taxon>Magnoliopsida</taxon>
        <taxon>eudicotyledons</taxon>
        <taxon>Gunneridae</taxon>
        <taxon>Pentapetalae</taxon>
        <taxon>asterids</taxon>
        <taxon>lamiids</taxon>
        <taxon>Solanales</taxon>
        <taxon>Solanaceae</taxon>
        <taxon>Nicotianoideae</taxon>
        <taxon>Nicotianeae</taxon>
        <taxon>Nicotiana</taxon>
    </lineage>
</organism>
<dbReference type="KEGG" id="nta:107811458"/>
<gene>
    <name evidence="2" type="primary">LOC107811458</name>
</gene>
<evidence type="ECO:0000313" key="2">
    <source>
        <dbReference type="RefSeq" id="XP_016491871.1"/>
    </source>
</evidence>
<dbReference type="PaxDb" id="4097-A0A1S4BSM7"/>
<dbReference type="PANTHER" id="PTHR48475:SF2">
    <property type="entry name" value="RIBONUCLEASE H"/>
    <property type="match status" value="1"/>
</dbReference>
<dbReference type="InterPro" id="IPR041588">
    <property type="entry name" value="Integrase_H2C2"/>
</dbReference>
<dbReference type="RefSeq" id="XP_016491871.1">
    <property type="nucleotide sequence ID" value="XM_016636385.1"/>
</dbReference>
<proteinExistence type="predicted"/>
<accession>A0A1S4BSM7</accession>
<dbReference type="Gene3D" id="1.10.340.70">
    <property type="match status" value="1"/>
</dbReference>
<dbReference type="InterPro" id="IPR012337">
    <property type="entry name" value="RNaseH-like_sf"/>
</dbReference>
<dbReference type="InterPro" id="IPR036397">
    <property type="entry name" value="RNaseH_sf"/>
</dbReference>
<dbReference type="Pfam" id="PF17921">
    <property type="entry name" value="Integrase_H2C2"/>
    <property type="match status" value="1"/>
</dbReference>
<dbReference type="AlphaFoldDB" id="A0A1S4BSM7"/>
<reference evidence="2" key="1">
    <citation type="submission" date="2025-08" db="UniProtKB">
        <authorList>
            <consortium name="RefSeq"/>
        </authorList>
    </citation>
    <scope>IDENTIFICATION</scope>
</reference>
<dbReference type="SUPFAM" id="SSF53098">
    <property type="entry name" value="Ribonuclease H-like"/>
    <property type="match status" value="1"/>
</dbReference>
<dbReference type="OrthoDB" id="1113812at2759"/>
<dbReference type="PANTHER" id="PTHR48475">
    <property type="entry name" value="RIBONUCLEASE H"/>
    <property type="match status" value="1"/>
</dbReference>
<protein>
    <recommendedName>
        <fullName evidence="1">Integrase zinc-binding domain-containing protein</fullName>
    </recommendedName>
</protein>